<dbReference type="PANTHER" id="PTHR23088">
    <property type="entry name" value="NITRILASE-RELATED"/>
    <property type="match status" value="1"/>
</dbReference>
<dbReference type="RefSeq" id="WP_093074831.1">
    <property type="nucleotide sequence ID" value="NZ_FNBE01000001.1"/>
</dbReference>
<dbReference type="GO" id="GO:0016787">
    <property type="term" value="F:hydrolase activity"/>
    <property type="evidence" value="ECO:0007669"/>
    <property type="project" value="UniProtKB-KW"/>
</dbReference>
<name>A0A1G7DPA8_PSEOR</name>
<dbReference type="EMBL" id="FNBE01000001">
    <property type="protein sequence ID" value="SDE53259.1"/>
    <property type="molecule type" value="Genomic_DNA"/>
</dbReference>
<dbReference type="PROSITE" id="PS01227">
    <property type="entry name" value="UPF0012"/>
    <property type="match status" value="1"/>
</dbReference>
<dbReference type="AlphaFoldDB" id="A0A1G7DPA8"/>
<dbReference type="InterPro" id="IPR001110">
    <property type="entry name" value="UPF0012_CS"/>
</dbReference>
<gene>
    <name evidence="3" type="ORF">SAMN05216377_10197</name>
</gene>
<evidence type="ECO:0000313" key="3">
    <source>
        <dbReference type="EMBL" id="SDE53259.1"/>
    </source>
</evidence>
<keyword evidence="3" id="KW-0378">Hydrolase</keyword>
<dbReference type="InterPro" id="IPR036526">
    <property type="entry name" value="C-N_Hydrolase_sf"/>
</dbReference>
<evidence type="ECO:0000313" key="4">
    <source>
        <dbReference type="Proteomes" id="UP000198967"/>
    </source>
</evidence>
<dbReference type="PROSITE" id="PS50263">
    <property type="entry name" value="CN_HYDROLASE"/>
    <property type="match status" value="1"/>
</dbReference>
<reference evidence="3 4" key="1">
    <citation type="submission" date="2016-10" db="EMBL/GenBank/DDBJ databases">
        <authorList>
            <person name="de Groot N.N."/>
        </authorList>
    </citation>
    <scope>NUCLEOTIDE SEQUENCE [LARGE SCALE GENOMIC DNA]</scope>
    <source>
        <strain evidence="3 4">CGMCC 4.3143</strain>
    </source>
</reference>
<protein>
    <submittedName>
        <fullName evidence="3">Predicted amidohydrolase</fullName>
    </submittedName>
</protein>
<dbReference type="InterPro" id="IPR003010">
    <property type="entry name" value="C-N_Hydrolase"/>
</dbReference>
<feature type="domain" description="CN hydrolase" evidence="2">
    <location>
        <begin position="1"/>
        <end position="242"/>
    </location>
</feature>
<dbReference type="CDD" id="cd07581">
    <property type="entry name" value="nitrilase_3"/>
    <property type="match status" value="1"/>
</dbReference>
<dbReference type="OrthoDB" id="9811121at2"/>
<dbReference type="PANTHER" id="PTHR23088:SF27">
    <property type="entry name" value="DEAMINATED GLUTATHIONE AMIDASE"/>
    <property type="match status" value="1"/>
</dbReference>
<proteinExistence type="inferred from homology"/>
<dbReference type="Gene3D" id="3.60.110.10">
    <property type="entry name" value="Carbon-nitrogen hydrolase"/>
    <property type="match status" value="1"/>
</dbReference>
<dbReference type="STRING" id="366584.SAMN05216377_10197"/>
<dbReference type="SUPFAM" id="SSF56317">
    <property type="entry name" value="Carbon-nitrogen hydrolase"/>
    <property type="match status" value="1"/>
</dbReference>
<evidence type="ECO:0000256" key="1">
    <source>
        <dbReference type="ARBA" id="ARBA00010613"/>
    </source>
</evidence>
<dbReference type="Proteomes" id="UP000198967">
    <property type="component" value="Unassembled WGS sequence"/>
</dbReference>
<sequence>MRIALAQIVSTPSPAENLELVAAETARAAEAGARVVVFPEATMCCFGVRLPAEPLDGAWATGVRKVAAEHGVTVVAGMFTPDPDGRVRNTLLATGGGVEAHYDKIHLFDAFGFAESDTVAPGAAPITVEVDGVTVGLATCYDVRFPGLFQKLGDLGAQVVLMPASWGAGPGKRAQWDLLVRARALDSTCVVAACDQADPTTVGRAAGRAPTGIGASLVASPFGEIVAQLDAQPDLLVQDLDLAVVERARAAIPVLANRRF</sequence>
<comment type="similarity">
    <text evidence="1">Belongs to the carbon-nitrogen hydrolase superfamily. NIT1/NIT2 family.</text>
</comment>
<organism evidence="3 4">
    <name type="scientific">Pseudonocardia oroxyli</name>
    <dbReference type="NCBI Taxonomy" id="366584"/>
    <lineage>
        <taxon>Bacteria</taxon>
        <taxon>Bacillati</taxon>
        <taxon>Actinomycetota</taxon>
        <taxon>Actinomycetes</taxon>
        <taxon>Pseudonocardiales</taxon>
        <taxon>Pseudonocardiaceae</taxon>
        <taxon>Pseudonocardia</taxon>
    </lineage>
</organism>
<dbReference type="Pfam" id="PF00795">
    <property type="entry name" value="CN_hydrolase"/>
    <property type="match status" value="1"/>
</dbReference>
<accession>A0A1G7DPA8</accession>
<keyword evidence="4" id="KW-1185">Reference proteome</keyword>
<evidence type="ECO:0000259" key="2">
    <source>
        <dbReference type="PROSITE" id="PS50263"/>
    </source>
</evidence>